<dbReference type="EMBL" id="BMQG01000002">
    <property type="protein sequence ID" value="GGM35708.1"/>
    <property type="molecule type" value="Genomic_DNA"/>
</dbReference>
<evidence type="ECO:0000313" key="1">
    <source>
        <dbReference type="EMBL" id="GGM35708.1"/>
    </source>
</evidence>
<dbReference type="Gene3D" id="3.40.50.300">
    <property type="entry name" value="P-loop containing nucleotide triphosphate hydrolases"/>
    <property type="match status" value="2"/>
</dbReference>
<keyword evidence="2" id="KW-1185">Reference proteome</keyword>
<dbReference type="Proteomes" id="UP000600547">
    <property type="component" value="Unassembled WGS sequence"/>
</dbReference>
<name>A0A8H9L549_9DEIO</name>
<evidence type="ECO:0000313" key="2">
    <source>
        <dbReference type="Proteomes" id="UP000600547"/>
    </source>
</evidence>
<comment type="caution">
    <text evidence="1">The sequence shown here is derived from an EMBL/GenBank/DDBJ whole genome shotgun (WGS) entry which is preliminary data.</text>
</comment>
<dbReference type="RefSeq" id="WP_062157907.1">
    <property type="nucleotide sequence ID" value="NZ_BMQG01000002.1"/>
</dbReference>
<accession>A0A8H9L549</accession>
<reference evidence="2" key="1">
    <citation type="journal article" date="2019" name="Int. J. Syst. Evol. Microbiol.">
        <title>The Global Catalogue of Microorganisms (GCM) 10K type strain sequencing project: providing services to taxonomists for standard genome sequencing and annotation.</title>
        <authorList>
            <consortium name="The Broad Institute Genomics Platform"/>
            <consortium name="The Broad Institute Genome Sequencing Center for Infectious Disease"/>
            <person name="Wu L."/>
            <person name="Ma J."/>
        </authorList>
    </citation>
    <scope>NUCLEOTIDE SEQUENCE [LARGE SCALE GENOMIC DNA]</scope>
    <source>
        <strain evidence="2">JCM 31047</strain>
    </source>
</reference>
<dbReference type="SUPFAM" id="SSF52540">
    <property type="entry name" value="P-loop containing nucleoside triphosphate hydrolases"/>
    <property type="match status" value="1"/>
</dbReference>
<evidence type="ECO:0008006" key="3">
    <source>
        <dbReference type="Google" id="ProtNLM"/>
    </source>
</evidence>
<sequence length="165" mass="17939">MPAVLLTGMSGAGKSAALLALARRGYRVVDTDAGDWNEWVQAPDGPDWVWRLDRLHALLDEVGSAPLVLAGCRSNQGALYPRLRAVVLLTAPLPVLLARVQHRENPYGRTAEDRARIAEHVAWVEPLLRRSATLVLDTARLSVAQVADQVEALLRDDGRVGAPQV</sequence>
<dbReference type="Pfam" id="PF13238">
    <property type="entry name" value="AAA_18"/>
    <property type="match status" value="1"/>
</dbReference>
<proteinExistence type="predicted"/>
<protein>
    <recommendedName>
        <fullName evidence="3">Shikimate kinase</fullName>
    </recommendedName>
</protein>
<organism evidence="1 2">
    <name type="scientific">Deinococcus arenae</name>
    <dbReference type="NCBI Taxonomy" id="1452751"/>
    <lineage>
        <taxon>Bacteria</taxon>
        <taxon>Thermotogati</taxon>
        <taxon>Deinococcota</taxon>
        <taxon>Deinococci</taxon>
        <taxon>Deinococcales</taxon>
        <taxon>Deinococcaceae</taxon>
        <taxon>Deinococcus</taxon>
    </lineage>
</organism>
<dbReference type="InterPro" id="IPR027417">
    <property type="entry name" value="P-loop_NTPase"/>
</dbReference>
<dbReference type="AlphaFoldDB" id="A0A8H9L549"/>
<gene>
    <name evidence="1" type="ORF">GCM10008956_10280</name>
</gene>